<dbReference type="EMBL" id="BKCJ010009229">
    <property type="protein sequence ID" value="GEU86010.1"/>
    <property type="molecule type" value="Genomic_DNA"/>
</dbReference>
<dbReference type="CDD" id="cd09272">
    <property type="entry name" value="RNase_HI_RT_Ty1"/>
    <property type="match status" value="1"/>
</dbReference>
<comment type="caution">
    <text evidence="4">The sequence shown here is derived from an EMBL/GenBank/DDBJ whole genome shotgun (WGS) entry which is preliminary data.</text>
</comment>
<evidence type="ECO:0000256" key="2">
    <source>
        <dbReference type="SAM" id="MobiDB-lite"/>
    </source>
</evidence>
<gene>
    <name evidence="4" type="ORF">Tci_057988</name>
</gene>
<dbReference type="InterPro" id="IPR013103">
    <property type="entry name" value="RVT_2"/>
</dbReference>
<sequence length="705" mass="80078">MTKINEEHGLISSVQKLKRTNHKDFQNCLFACYLSQMEPKKPVQALKDLSWVEEMQDELLQFKLLNVWTLVDLPKDKLAIVARIEAIRLFLAYASFKDFVVYQIDIKSAFLYGKIKEEVYIYQPLVFEDPDFPDKVYKVEKALYGLHQAPRACQDKYVTDILKKFDFSTVKTKSTLVDSNKALVKDAEAKDTSHLHDVKRIFRYLKGQPKLGLWYPRDSPCDLEAYFDSNYDGASLDKKSTIGEYVAAASCCGHVLWIQNQMLDYGFNLMNTKIYIDNESTIGIVKNLVFYSKTKHIEIRHYFIRDSYEKKLIQVIKIPQTTILMIAKDGRCFMDKFVVKTDETVCKEWENGMERAATTASSLEAEYALTVNPIVYASCVKQFWTTTKVKKVNGKEQIQPLVDKQKVIITEESIRRNLKFDDAEGTTCLPKDTIFEELARIGVFSGNVTPLFETIMVNAQEEVGEDKAKEETEVLDLEEAKTAQAKEIANLKKRVKKIEKRRKSRPAKLKRLKKVSSKIALVDEAHWRMHDADLFGVDDLEGNEVIVDVREKIIEKQVSTVDPVTTAGEVVTAASLEDSVAPTTTITADVDDELTLAKTLIAIKAAKPKVISTAATTVTTAITTPKAKGIVFHKQVQAHIPTVSSSKDKGKAKIIEPKKPLKKKDQIALDEEVARKLKAEMKAEMEEEERIAKEKDEANRAMIEE</sequence>
<reference evidence="4" key="1">
    <citation type="journal article" date="2019" name="Sci. Rep.">
        <title>Draft genome of Tanacetum cinerariifolium, the natural source of mosquito coil.</title>
        <authorList>
            <person name="Yamashiro T."/>
            <person name="Shiraishi A."/>
            <person name="Satake H."/>
            <person name="Nakayama K."/>
        </authorList>
    </citation>
    <scope>NUCLEOTIDE SEQUENCE</scope>
</reference>
<evidence type="ECO:0000256" key="1">
    <source>
        <dbReference type="SAM" id="Coils"/>
    </source>
</evidence>
<feature type="domain" description="Reverse transcriptase Ty1/copia-type" evidence="3">
    <location>
        <begin position="78"/>
        <end position="176"/>
    </location>
</feature>
<feature type="coiled-coil region" evidence="1">
    <location>
        <begin position="474"/>
        <end position="501"/>
    </location>
</feature>
<accession>A0A6L2NIX8</accession>
<proteinExistence type="predicted"/>
<dbReference type="AlphaFoldDB" id="A0A6L2NIX8"/>
<organism evidence="4">
    <name type="scientific">Tanacetum cinerariifolium</name>
    <name type="common">Dalmatian daisy</name>
    <name type="synonym">Chrysanthemum cinerariifolium</name>
    <dbReference type="NCBI Taxonomy" id="118510"/>
    <lineage>
        <taxon>Eukaryota</taxon>
        <taxon>Viridiplantae</taxon>
        <taxon>Streptophyta</taxon>
        <taxon>Embryophyta</taxon>
        <taxon>Tracheophyta</taxon>
        <taxon>Spermatophyta</taxon>
        <taxon>Magnoliopsida</taxon>
        <taxon>eudicotyledons</taxon>
        <taxon>Gunneridae</taxon>
        <taxon>Pentapetalae</taxon>
        <taxon>asterids</taxon>
        <taxon>campanulids</taxon>
        <taxon>Asterales</taxon>
        <taxon>Asteraceae</taxon>
        <taxon>Asteroideae</taxon>
        <taxon>Anthemideae</taxon>
        <taxon>Anthemidinae</taxon>
        <taxon>Tanacetum</taxon>
    </lineage>
</organism>
<keyword evidence="1" id="KW-0175">Coiled coil</keyword>
<evidence type="ECO:0000313" key="4">
    <source>
        <dbReference type="EMBL" id="GEU86010.1"/>
    </source>
</evidence>
<protein>
    <recommendedName>
        <fullName evidence="3">Reverse transcriptase Ty1/copia-type domain-containing protein</fullName>
    </recommendedName>
</protein>
<dbReference type="PANTHER" id="PTHR11439">
    <property type="entry name" value="GAG-POL-RELATED RETROTRANSPOSON"/>
    <property type="match status" value="1"/>
</dbReference>
<evidence type="ECO:0000259" key="3">
    <source>
        <dbReference type="Pfam" id="PF07727"/>
    </source>
</evidence>
<dbReference type="Pfam" id="PF07727">
    <property type="entry name" value="RVT_2"/>
    <property type="match status" value="1"/>
</dbReference>
<dbReference type="PANTHER" id="PTHR11439:SF495">
    <property type="entry name" value="REVERSE TRANSCRIPTASE, RNA-DEPENDENT DNA POLYMERASE-RELATED"/>
    <property type="match status" value="1"/>
</dbReference>
<name>A0A6L2NIX8_TANCI</name>
<feature type="region of interest" description="Disordered" evidence="2">
    <location>
        <begin position="682"/>
        <end position="705"/>
    </location>
</feature>